<keyword evidence="8" id="KW-0614">Plasmid</keyword>
<evidence type="ECO:0000259" key="7">
    <source>
        <dbReference type="Pfam" id="PF05154"/>
    </source>
</evidence>
<feature type="compositionally biased region" description="Pro residues" evidence="5">
    <location>
        <begin position="26"/>
        <end position="51"/>
    </location>
</feature>
<evidence type="ECO:0000256" key="5">
    <source>
        <dbReference type="SAM" id="MobiDB-lite"/>
    </source>
</evidence>
<evidence type="ECO:0000256" key="6">
    <source>
        <dbReference type="SAM" id="Phobius"/>
    </source>
</evidence>
<keyword evidence="4 6" id="KW-0472">Membrane</keyword>
<dbReference type="GeneID" id="32597450"/>
<feature type="transmembrane region" description="Helical" evidence="6">
    <location>
        <begin position="99"/>
        <end position="122"/>
    </location>
</feature>
<evidence type="ECO:0000256" key="3">
    <source>
        <dbReference type="ARBA" id="ARBA00022989"/>
    </source>
</evidence>
<reference evidence="9" key="1">
    <citation type="submission" date="2018-06" db="EMBL/GenBank/DDBJ databases">
        <authorList>
            <person name="Li K."/>
        </authorList>
    </citation>
    <scope>NUCLEOTIDE SEQUENCE [LARGE SCALE GENOMIC DNA]</scope>
    <source>
        <strain evidence="9">ZFG47</strain>
        <plasmid evidence="9">unnamed1</plasmid>
    </source>
</reference>
<dbReference type="Proteomes" id="UP000249616">
    <property type="component" value="Plasmid unnamed1"/>
</dbReference>
<name>A0A2Z4JDB2_9ACTN</name>
<evidence type="ECO:0000256" key="4">
    <source>
        <dbReference type="ARBA" id="ARBA00023136"/>
    </source>
</evidence>
<dbReference type="RefSeq" id="WP_079000837.1">
    <property type="nucleotide sequence ID" value="NZ_CBDRHE010000050.1"/>
</dbReference>
<evidence type="ECO:0000313" key="9">
    <source>
        <dbReference type="Proteomes" id="UP000249616"/>
    </source>
</evidence>
<organism evidence="8 9">
    <name type="scientific">Streptomyces cadmiisoli</name>
    <dbReference type="NCBI Taxonomy" id="2184053"/>
    <lineage>
        <taxon>Bacteria</taxon>
        <taxon>Bacillati</taxon>
        <taxon>Actinomycetota</taxon>
        <taxon>Actinomycetes</taxon>
        <taxon>Kitasatosporales</taxon>
        <taxon>Streptomycetaceae</taxon>
        <taxon>Streptomyces</taxon>
        <taxon>Streptomyces aurantiacus group</taxon>
    </lineage>
</organism>
<keyword evidence="2 6" id="KW-0812">Transmembrane</keyword>
<evidence type="ECO:0000256" key="2">
    <source>
        <dbReference type="ARBA" id="ARBA00022692"/>
    </source>
</evidence>
<keyword evidence="3 6" id="KW-1133">Transmembrane helix</keyword>
<evidence type="ECO:0000313" key="8">
    <source>
        <dbReference type="EMBL" id="AWW43095.1"/>
    </source>
</evidence>
<dbReference type="EMBL" id="CP030074">
    <property type="protein sequence ID" value="AWW43095.1"/>
    <property type="molecule type" value="Genomic_DNA"/>
</dbReference>
<dbReference type="GO" id="GO:0016020">
    <property type="term" value="C:membrane"/>
    <property type="evidence" value="ECO:0007669"/>
    <property type="project" value="UniProtKB-SubCell"/>
</dbReference>
<dbReference type="KEGG" id="scad:DN051_41445"/>
<evidence type="ECO:0000256" key="1">
    <source>
        <dbReference type="ARBA" id="ARBA00004141"/>
    </source>
</evidence>
<protein>
    <submittedName>
        <fullName evidence="8">TM2 domain-containing protein</fullName>
    </submittedName>
</protein>
<feature type="transmembrane region" description="Helical" evidence="6">
    <location>
        <begin position="75"/>
        <end position="93"/>
    </location>
</feature>
<sequence>MSEQPPQSPGNSHPQFGAAGRYGSFGPPPGGCPPPGPAPFPPGAHQPPPVAYPVDPDAPYGYDRFGRPCSDKMKLIAGLLQILVPFGVGRFYVGSWGVGIAQLLTCGGLGIWSLIDGILYLTSDERTDARGRVLRD</sequence>
<feature type="compositionally biased region" description="Polar residues" evidence="5">
    <location>
        <begin position="1"/>
        <end position="14"/>
    </location>
</feature>
<feature type="domain" description="TM2" evidence="7">
    <location>
        <begin position="71"/>
        <end position="118"/>
    </location>
</feature>
<feature type="region of interest" description="Disordered" evidence="5">
    <location>
        <begin position="1"/>
        <end position="55"/>
    </location>
</feature>
<comment type="subcellular location">
    <subcellularLocation>
        <location evidence="1">Membrane</location>
        <topology evidence="1">Multi-pass membrane protein</topology>
    </subcellularLocation>
</comment>
<dbReference type="InterPro" id="IPR007829">
    <property type="entry name" value="TM2"/>
</dbReference>
<proteinExistence type="predicted"/>
<keyword evidence="9" id="KW-1185">Reference proteome</keyword>
<geneLocation type="plasmid" evidence="8 9">
    <name>unnamed1</name>
</geneLocation>
<dbReference type="AlphaFoldDB" id="A0A2Z4JDB2"/>
<dbReference type="Pfam" id="PF05154">
    <property type="entry name" value="TM2"/>
    <property type="match status" value="1"/>
</dbReference>
<gene>
    <name evidence="8" type="ORF">DN051_41445</name>
</gene>
<accession>A0A2Z4JDB2</accession>